<evidence type="ECO:0000259" key="2">
    <source>
        <dbReference type="PROSITE" id="PS50112"/>
    </source>
</evidence>
<dbReference type="InterPro" id="IPR000014">
    <property type="entry name" value="PAS"/>
</dbReference>
<dbReference type="AlphaFoldDB" id="A0AAN4URT0"/>
<evidence type="ECO:0000256" key="1">
    <source>
        <dbReference type="SAM" id="MobiDB-lite"/>
    </source>
</evidence>
<reference evidence="4 5" key="2">
    <citation type="submission" date="2016-10" db="EMBL/GenBank/DDBJ databases">
        <authorList>
            <person name="Varghese N."/>
            <person name="Submissions S."/>
        </authorList>
    </citation>
    <scope>NUCLEOTIDE SEQUENCE [LARGE SCALE GENOMIC DNA]</scope>
    <source>
        <strain evidence="4 5">DSM 24802</strain>
    </source>
</reference>
<sequence length="246" mass="26722">MIWGPTDRMGRPGGGMQASSAGKVIALREYRQMRHDPLIQLVIGYWEALRAGRPAPLRAEIDPRGIEAALDRVFLAERIAPGVGRFRLAGMGLNDLMGMEVRGMPLTTLIQPDGRKRFAEALEQVFQGGTRCSLQLEAVRGLGRPELGGQMVLLPLVNDRGDNPLVLGCLSSEGSIGRAPRRMNIAALQQTEFEITAPDAPRPDPKPAPDALDRLRSKGFAEPQPPAFTPPPGKSRPALRLVKSDI</sequence>
<reference evidence="3" key="1">
    <citation type="journal article" date="2014" name="Int. J. Syst. Evol. Microbiol.">
        <title>Complete genome sequence of Corynebacterium casei LMG S-19264T (=DSM 44701T), isolated from a smear-ripened cheese.</title>
        <authorList>
            <consortium name="US DOE Joint Genome Institute (JGI-PGF)"/>
            <person name="Walter F."/>
            <person name="Albersmeier A."/>
            <person name="Kalinowski J."/>
            <person name="Ruckert C."/>
        </authorList>
    </citation>
    <scope>NUCLEOTIDE SEQUENCE</scope>
    <source>
        <strain evidence="3">CGMCC 1.10859</strain>
    </source>
</reference>
<dbReference type="Pfam" id="PF07310">
    <property type="entry name" value="PAS_5"/>
    <property type="match status" value="1"/>
</dbReference>
<dbReference type="PROSITE" id="PS50112">
    <property type="entry name" value="PAS"/>
    <property type="match status" value="1"/>
</dbReference>
<name>A0AAN4URT0_9RHOB</name>
<keyword evidence="5" id="KW-1185">Reference proteome</keyword>
<evidence type="ECO:0000313" key="6">
    <source>
        <dbReference type="Proteomes" id="UP000634647"/>
    </source>
</evidence>
<dbReference type="Proteomes" id="UP000199541">
    <property type="component" value="Unassembled WGS sequence"/>
</dbReference>
<gene>
    <name evidence="3" type="ORF">GCM10008024_17150</name>
    <name evidence="4" type="ORF">SAMN05444006_107178</name>
</gene>
<feature type="compositionally biased region" description="Basic and acidic residues" evidence="1">
    <location>
        <begin position="201"/>
        <end position="216"/>
    </location>
</feature>
<comment type="caution">
    <text evidence="3">The sequence shown here is derived from an EMBL/GenBank/DDBJ whole genome shotgun (WGS) entry which is preliminary data.</text>
</comment>
<evidence type="ECO:0000313" key="4">
    <source>
        <dbReference type="EMBL" id="SDW87641.1"/>
    </source>
</evidence>
<dbReference type="InterPro" id="IPR009922">
    <property type="entry name" value="DUF1457"/>
</dbReference>
<feature type="compositionally biased region" description="Pro residues" evidence="1">
    <location>
        <begin position="223"/>
        <end position="234"/>
    </location>
</feature>
<dbReference type="EMBL" id="BNAB01000006">
    <property type="protein sequence ID" value="GHE01486.1"/>
    <property type="molecule type" value="Genomic_DNA"/>
</dbReference>
<feature type="domain" description="PAS" evidence="2">
    <location>
        <begin position="87"/>
        <end position="129"/>
    </location>
</feature>
<accession>A0AAN4URT0</accession>
<reference evidence="3" key="3">
    <citation type="submission" date="2023-06" db="EMBL/GenBank/DDBJ databases">
        <authorList>
            <person name="Sun Q."/>
            <person name="Zhou Y."/>
        </authorList>
    </citation>
    <scope>NUCLEOTIDE SEQUENCE</scope>
    <source>
        <strain evidence="3">CGMCC 1.10859</strain>
    </source>
</reference>
<dbReference type="EMBL" id="FNOB01000007">
    <property type="protein sequence ID" value="SDW87641.1"/>
    <property type="molecule type" value="Genomic_DNA"/>
</dbReference>
<protein>
    <submittedName>
        <fullName evidence="3">PAS domain-containing protein</fullName>
    </submittedName>
</protein>
<organism evidence="3 6">
    <name type="scientific">Allgaiera indica</name>
    <dbReference type="NCBI Taxonomy" id="765699"/>
    <lineage>
        <taxon>Bacteria</taxon>
        <taxon>Pseudomonadati</taxon>
        <taxon>Pseudomonadota</taxon>
        <taxon>Alphaproteobacteria</taxon>
        <taxon>Rhodobacterales</taxon>
        <taxon>Paracoccaceae</taxon>
        <taxon>Allgaiera</taxon>
    </lineage>
</organism>
<evidence type="ECO:0000313" key="3">
    <source>
        <dbReference type="EMBL" id="GHE01486.1"/>
    </source>
</evidence>
<evidence type="ECO:0000313" key="5">
    <source>
        <dbReference type="Proteomes" id="UP000199541"/>
    </source>
</evidence>
<feature type="region of interest" description="Disordered" evidence="1">
    <location>
        <begin position="194"/>
        <end position="246"/>
    </location>
</feature>
<proteinExistence type="predicted"/>
<dbReference type="Proteomes" id="UP000634647">
    <property type="component" value="Unassembled WGS sequence"/>
</dbReference>